<comment type="caution">
    <text evidence="1">The sequence shown here is derived from an EMBL/GenBank/DDBJ whole genome shotgun (WGS) entry which is preliminary data.</text>
</comment>
<accession>A0ACC2PQY9</accession>
<sequence length="277" mass="31889">MPRVNCFMVWSYIVTNEKYDVPEVKGVKATLSSRESYMDEKNEIVKDLACVGNECKASEGGCKHCIAFLMWVNRRFESSSPTDVECYWKKSRLSRVSSSMRFIKLDDMKSQNVRCTDDLGDNSTSLDKVKMKAEQLQSDSQVSRYLFDLDVSRVNCLSIHQLVYDFYGDTSALDFFEFARVKMSPELCVEIEERTRNQSDDPLWHEMRFGRLTASIIHEASHCKTAESSLVRKIIGAAKAYDSVFMKRGRELEKYVLRALATKLKLNIKKYGIILIP</sequence>
<dbReference type="Proteomes" id="UP001239111">
    <property type="component" value="Chromosome 1"/>
</dbReference>
<evidence type="ECO:0000313" key="2">
    <source>
        <dbReference type="Proteomes" id="UP001239111"/>
    </source>
</evidence>
<reference evidence="1" key="1">
    <citation type="submission" date="2023-04" db="EMBL/GenBank/DDBJ databases">
        <title>A chromosome-level genome assembly of the parasitoid wasp Eretmocerus hayati.</title>
        <authorList>
            <person name="Zhong Y."/>
            <person name="Liu S."/>
            <person name="Liu Y."/>
        </authorList>
    </citation>
    <scope>NUCLEOTIDE SEQUENCE</scope>
    <source>
        <strain evidence="1">ZJU_SS_LIU_2023</strain>
    </source>
</reference>
<dbReference type="EMBL" id="CM056741">
    <property type="protein sequence ID" value="KAJ8685820.1"/>
    <property type="molecule type" value="Genomic_DNA"/>
</dbReference>
<protein>
    <submittedName>
        <fullName evidence="1">Uncharacterized protein</fullName>
    </submittedName>
</protein>
<name>A0ACC2PQY9_9HYME</name>
<organism evidence="1 2">
    <name type="scientific">Eretmocerus hayati</name>
    <dbReference type="NCBI Taxonomy" id="131215"/>
    <lineage>
        <taxon>Eukaryota</taxon>
        <taxon>Metazoa</taxon>
        <taxon>Ecdysozoa</taxon>
        <taxon>Arthropoda</taxon>
        <taxon>Hexapoda</taxon>
        <taxon>Insecta</taxon>
        <taxon>Pterygota</taxon>
        <taxon>Neoptera</taxon>
        <taxon>Endopterygota</taxon>
        <taxon>Hymenoptera</taxon>
        <taxon>Apocrita</taxon>
        <taxon>Proctotrupomorpha</taxon>
        <taxon>Chalcidoidea</taxon>
        <taxon>Aphelinidae</taxon>
        <taxon>Aphelininae</taxon>
        <taxon>Eretmocerus</taxon>
    </lineage>
</organism>
<proteinExistence type="predicted"/>
<gene>
    <name evidence="1" type="ORF">QAD02_021613</name>
</gene>
<evidence type="ECO:0000313" key="1">
    <source>
        <dbReference type="EMBL" id="KAJ8685820.1"/>
    </source>
</evidence>
<keyword evidence="2" id="KW-1185">Reference proteome</keyword>